<evidence type="ECO:0000256" key="5">
    <source>
        <dbReference type="SAM" id="MobiDB-lite"/>
    </source>
</evidence>
<dbReference type="InterPro" id="IPR012001">
    <property type="entry name" value="Thiamin_PyroP_enz_TPP-bd_dom"/>
</dbReference>
<dbReference type="GO" id="GO:0030976">
    <property type="term" value="F:thiamine pyrophosphate binding"/>
    <property type="evidence" value="ECO:0007669"/>
    <property type="project" value="InterPro"/>
</dbReference>
<dbReference type="InterPro" id="IPR011766">
    <property type="entry name" value="TPP_enzyme_TPP-bd"/>
</dbReference>
<dbReference type="Pfam" id="PF02776">
    <property type="entry name" value="TPP_enzyme_N"/>
    <property type="match status" value="1"/>
</dbReference>
<dbReference type="GO" id="GO:0050660">
    <property type="term" value="F:flavin adenine dinucleotide binding"/>
    <property type="evidence" value="ECO:0007669"/>
    <property type="project" value="TreeGrafter"/>
</dbReference>
<comment type="similarity">
    <text evidence="2 4">Belongs to the TPP enzyme family.</text>
</comment>
<dbReference type="PROSITE" id="PS00187">
    <property type="entry name" value="TPP_ENZYMES"/>
    <property type="match status" value="1"/>
</dbReference>
<dbReference type="CDD" id="cd07035">
    <property type="entry name" value="TPP_PYR_POX_like"/>
    <property type="match status" value="1"/>
</dbReference>
<dbReference type="GO" id="GO:0009099">
    <property type="term" value="P:L-valine biosynthetic process"/>
    <property type="evidence" value="ECO:0007669"/>
    <property type="project" value="TreeGrafter"/>
</dbReference>
<dbReference type="Gene3D" id="3.40.50.970">
    <property type="match status" value="2"/>
</dbReference>
<dbReference type="SUPFAM" id="SSF52467">
    <property type="entry name" value="DHS-like NAD/FAD-binding domain"/>
    <property type="match status" value="1"/>
</dbReference>
<dbReference type="InterPro" id="IPR029061">
    <property type="entry name" value="THDP-binding"/>
</dbReference>
<dbReference type="InterPro" id="IPR029035">
    <property type="entry name" value="DHS-like_NAD/FAD-binding_dom"/>
</dbReference>
<dbReference type="AlphaFoldDB" id="A0A7W4YFI0"/>
<evidence type="ECO:0000313" key="10">
    <source>
        <dbReference type="Proteomes" id="UP000545286"/>
    </source>
</evidence>
<dbReference type="RefSeq" id="WP_183624322.1">
    <property type="nucleotide sequence ID" value="NZ_JACHWJ010000002.1"/>
</dbReference>
<evidence type="ECO:0000259" key="8">
    <source>
        <dbReference type="Pfam" id="PF02776"/>
    </source>
</evidence>
<dbReference type="PANTHER" id="PTHR18968:SF13">
    <property type="entry name" value="ACETOLACTATE SYNTHASE CATALYTIC SUBUNIT, MITOCHONDRIAL"/>
    <property type="match status" value="1"/>
</dbReference>
<dbReference type="GO" id="GO:0009097">
    <property type="term" value="P:isoleucine biosynthetic process"/>
    <property type="evidence" value="ECO:0007669"/>
    <property type="project" value="TreeGrafter"/>
</dbReference>
<evidence type="ECO:0000256" key="3">
    <source>
        <dbReference type="ARBA" id="ARBA00023052"/>
    </source>
</evidence>
<evidence type="ECO:0000256" key="2">
    <source>
        <dbReference type="ARBA" id="ARBA00007812"/>
    </source>
</evidence>
<evidence type="ECO:0000259" key="6">
    <source>
        <dbReference type="Pfam" id="PF00205"/>
    </source>
</evidence>
<dbReference type="Gene3D" id="3.40.50.1220">
    <property type="entry name" value="TPP-binding domain"/>
    <property type="match status" value="1"/>
</dbReference>
<dbReference type="InterPro" id="IPR012000">
    <property type="entry name" value="Thiamin_PyroP_enz_cen_dom"/>
</dbReference>
<dbReference type="GO" id="GO:0003984">
    <property type="term" value="F:acetolactate synthase activity"/>
    <property type="evidence" value="ECO:0007669"/>
    <property type="project" value="TreeGrafter"/>
</dbReference>
<comment type="caution">
    <text evidence="9">The sequence shown here is derived from an EMBL/GenBank/DDBJ whole genome shotgun (WGS) entry which is preliminary data.</text>
</comment>
<dbReference type="InterPro" id="IPR045229">
    <property type="entry name" value="TPP_enz"/>
</dbReference>
<dbReference type="GO" id="GO:0005948">
    <property type="term" value="C:acetolactate synthase complex"/>
    <property type="evidence" value="ECO:0007669"/>
    <property type="project" value="TreeGrafter"/>
</dbReference>
<gene>
    <name evidence="9" type="ORF">FHX72_001695</name>
</gene>
<evidence type="ECO:0000313" key="9">
    <source>
        <dbReference type="EMBL" id="MBB2957558.1"/>
    </source>
</evidence>
<dbReference type="Proteomes" id="UP000545286">
    <property type="component" value="Unassembled WGS sequence"/>
</dbReference>
<feature type="domain" description="Thiamine pyrophosphate enzyme N-terminal TPP-binding" evidence="8">
    <location>
        <begin position="6"/>
        <end position="108"/>
    </location>
</feature>
<keyword evidence="10" id="KW-1185">Reference proteome</keyword>
<proteinExistence type="inferred from homology"/>
<dbReference type="InterPro" id="IPR000399">
    <property type="entry name" value="TPP-bd_CS"/>
</dbReference>
<comment type="cofactor">
    <cofactor evidence="1">
        <name>thiamine diphosphate</name>
        <dbReference type="ChEBI" id="CHEBI:58937"/>
    </cofactor>
</comment>
<organism evidence="9 10">
    <name type="scientific">Pseudoclavibacter helvolus</name>
    <dbReference type="NCBI Taxonomy" id="255205"/>
    <lineage>
        <taxon>Bacteria</taxon>
        <taxon>Bacillati</taxon>
        <taxon>Actinomycetota</taxon>
        <taxon>Actinomycetes</taxon>
        <taxon>Micrococcales</taxon>
        <taxon>Microbacteriaceae</taxon>
        <taxon>Pseudoclavibacter</taxon>
    </lineage>
</organism>
<dbReference type="SUPFAM" id="SSF52518">
    <property type="entry name" value="Thiamin diphosphate-binding fold (THDP-binding)"/>
    <property type="match status" value="2"/>
</dbReference>
<feature type="domain" description="Thiamine pyrophosphate enzyme central" evidence="6">
    <location>
        <begin position="201"/>
        <end position="330"/>
    </location>
</feature>
<accession>A0A7W4YFI0</accession>
<evidence type="ECO:0000256" key="4">
    <source>
        <dbReference type="RuleBase" id="RU362132"/>
    </source>
</evidence>
<feature type="domain" description="Thiamine pyrophosphate enzyme TPP-binding" evidence="7">
    <location>
        <begin position="387"/>
        <end position="519"/>
    </location>
</feature>
<keyword evidence="3 4" id="KW-0786">Thiamine pyrophosphate</keyword>
<dbReference type="Pfam" id="PF02775">
    <property type="entry name" value="TPP_enzyme_C"/>
    <property type="match status" value="1"/>
</dbReference>
<dbReference type="CDD" id="cd00568">
    <property type="entry name" value="TPP_enzymes"/>
    <property type="match status" value="1"/>
</dbReference>
<sequence>MTRTSTVADAVADVVAAHSPVVFSLVGNGNAHFVASLTSRGHRVVSVRHETATVIAAHSYALAGGGVAAASATYGAGFTNLLTSLAEARLARVPVVVIVGGEPTTGSRAIDIDQIGVAAAMYVQTLTVGRANATAQTELAYAIAARDRVPVIVTIPYDLVDASVDTSVEPASPVAALEQEAVLRAHELAEAPDIERADATHVAGLLARAQRPLILAGHGAVLAEAGDSLRRVGDRVGALFATSLMAHGLTGSPWDLGIAGGFSRPDVAELIGEADVVLVVGASMNLWQMRYETLLTHAETIIQVDTRPGSTHPRVDEFHRADARAFAEALLAELTDADRDGWRGSVTMPGADSRPFEEVAPDGRLDPQAVITELEAILPLERSITQDNGHFMGWAPRHLSAPDPHAMLLPGLALHCIGLGVGSLLGVAAARPDRLPVLVTGDGGFLMELSELDTLLREVPSALVVVMNDAAFGMEVHQYGVRGLDTDAMTFAEVDFAALAVAMGGRGAKITALSDLDRVQEWLDRGAEGIFVADVAISPNVVADWLRLSNRYNGVVEVSA</sequence>
<dbReference type="Pfam" id="PF00205">
    <property type="entry name" value="TPP_enzyme_M"/>
    <property type="match status" value="1"/>
</dbReference>
<reference evidence="9 10" key="1">
    <citation type="submission" date="2020-08" db="EMBL/GenBank/DDBJ databases">
        <title>Sequencing the genomes of 1000 actinobacteria strains.</title>
        <authorList>
            <person name="Klenk H.-P."/>
        </authorList>
    </citation>
    <scope>NUCLEOTIDE SEQUENCE [LARGE SCALE GENOMIC DNA]</scope>
    <source>
        <strain evidence="9 10">DSM 20419</strain>
    </source>
</reference>
<dbReference type="GO" id="GO:0000287">
    <property type="term" value="F:magnesium ion binding"/>
    <property type="evidence" value="ECO:0007669"/>
    <property type="project" value="InterPro"/>
</dbReference>
<dbReference type="PANTHER" id="PTHR18968">
    <property type="entry name" value="THIAMINE PYROPHOSPHATE ENZYMES"/>
    <property type="match status" value="1"/>
</dbReference>
<dbReference type="EMBL" id="JACHWJ010000002">
    <property type="protein sequence ID" value="MBB2957558.1"/>
    <property type="molecule type" value="Genomic_DNA"/>
</dbReference>
<protein>
    <submittedName>
        <fullName evidence="9">Thiamine pyrophosphate-dependent acetolactate synthase large subunit-like protein</fullName>
    </submittedName>
</protein>
<name>A0A7W4YFI0_9MICO</name>
<feature type="region of interest" description="Disordered" evidence="5">
    <location>
        <begin position="342"/>
        <end position="361"/>
    </location>
</feature>
<evidence type="ECO:0000256" key="1">
    <source>
        <dbReference type="ARBA" id="ARBA00001964"/>
    </source>
</evidence>
<evidence type="ECO:0000259" key="7">
    <source>
        <dbReference type="Pfam" id="PF02775"/>
    </source>
</evidence>